<dbReference type="SUPFAM" id="SSF56003">
    <property type="entry name" value="Molybdenum cofactor-binding domain"/>
    <property type="match status" value="1"/>
</dbReference>
<dbReference type="Pfam" id="PF01315">
    <property type="entry name" value="Ald_Xan_dh_C"/>
    <property type="match status" value="1"/>
</dbReference>
<dbReference type="Pfam" id="PF20256">
    <property type="entry name" value="MoCoBD_2"/>
    <property type="match status" value="1"/>
</dbReference>
<dbReference type="Gene3D" id="3.90.1170.50">
    <property type="entry name" value="Aldehyde oxidase/xanthine dehydrogenase, a/b hammerhead"/>
    <property type="match status" value="1"/>
</dbReference>
<keyword evidence="6" id="KW-1185">Reference proteome</keyword>
<dbReference type="PANTHER" id="PTHR11908">
    <property type="entry name" value="XANTHINE DEHYDROGENASE"/>
    <property type="match status" value="1"/>
</dbReference>
<evidence type="ECO:0000259" key="4">
    <source>
        <dbReference type="SMART" id="SM01008"/>
    </source>
</evidence>
<dbReference type="InterPro" id="IPR016208">
    <property type="entry name" value="Ald_Oxase/xanthine_DH-like"/>
</dbReference>
<dbReference type="InterPro" id="IPR000674">
    <property type="entry name" value="Ald_Oxase/Xan_DH_a/b"/>
</dbReference>
<dbReference type="SUPFAM" id="SSF54665">
    <property type="entry name" value="CO dehydrogenase molybdoprotein N-domain-like"/>
    <property type="match status" value="1"/>
</dbReference>
<sequence length="732" mass="80165">MIGEARNRMHGLDKVSGKAKYALEYEVDKPLYAIMVKSHISSGTIENIDESSIQDIPGIEMLIHSGNALKLNSTKKPSEGNPDVESEEISREPLADKKVYFAGQDIAIVVASNIEDAQLGASRLKVTYKKGEGRTDRSSVLKDYYEPRPEELQYSRGDFETAKNEADVVISEEYEIPTEHHNPMELSATTAIWDGDRLTVYDATQGVSNHQEGIARAFGLEPKNVRVIAQHIGGGFGCKGTLWPHTLLTAMAAKMTGRPVKMFLTREDMFTSVGHRPKVIQKVTLAADKNGKLEAGAHDTYSYTSKVGTFYESCGVTSAMLYDIPNFSMKHRYGRLNLPTPTYMRGPGESSGTYALEAAMDEMAEKLNMDPVEFRIINDTDRDLKKDLPFSSKHLKECYRRGAQLFGWENRNKNPGKMLKDGVLVGHGMATSTYPAHRSGGECNLTLRKDGTVLLRTATQDIGTGTYTVLGQIVADTLGVPFEKVIVEIGDSDYPKGPLSGGSQVTASAGSYVQLAAEKLRKKLGSTAIGQSESPYFQINENELQFENGKISDGSSEGENIENIVQRSGEENISVTYSTDETGAKQEEGYAYQSFGAVFVEANVDPDLGIITIPRITAVYDVGKVINRKLGNSQFYGGIIFGYGMGLLEHTKYDHGHVVNADLAEYYVPVNADINDLQVEYLDIPDYKFSSHGGRGIGEIGTTGVAAAIANAIYNATGKRIRKLPITLDKLI</sequence>
<proteinExistence type="predicted"/>
<evidence type="ECO:0000256" key="2">
    <source>
        <dbReference type="ARBA" id="ARBA00023002"/>
    </source>
</evidence>
<dbReference type="Proteomes" id="UP001262889">
    <property type="component" value="Unassembled WGS sequence"/>
</dbReference>
<feature type="region of interest" description="Disordered" evidence="3">
    <location>
        <begin position="71"/>
        <end position="90"/>
    </location>
</feature>
<organism evidence="5 6">
    <name type="scientific">Autumnicola tepida</name>
    <dbReference type="NCBI Taxonomy" id="3075595"/>
    <lineage>
        <taxon>Bacteria</taxon>
        <taxon>Pseudomonadati</taxon>
        <taxon>Bacteroidota</taxon>
        <taxon>Flavobacteriia</taxon>
        <taxon>Flavobacteriales</taxon>
        <taxon>Flavobacteriaceae</taxon>
        <taxon>Autumnicola</taxon>
    </lineage>
</organism>
<evidence type="ECO:0000313" key="6">
    <source>
        <dbReference type="Proteomes" id="UP001262889"/>
    </source>
</evidence>
<dbReference type="Gene3D" id="3.30.365.10">
    <property type="entry name" value="Aldehyde oxidase/xanthine dehydrogenase, molybdopterin binding domain"/>
    <property type="match status" value="4"/>
</dbReference>
<dbReference type="PANTHER" id="PTHR11908:SF132">
    <property type="entry name" value="ALDEHYDE OXIDASE 1-RELATED"/>
    <property type="match status" value="1"/>
</dbReference>
<evidence type="ECO:0000256" key="3">
    <source>
        <dbReference type="SAM" id="MobiDB-lite"/>
    </source>
</evidence>
<feature type="domain" description="Aldehyde oxidase/xanthine dehydrogenase a/b hammerhead" evidence="4">
    <location>
        <begin position="16"/>
        <end position="132"/>
    </location>
</feature>
<dbReference type="Pfam" id="PF02738">
    <property type="entry name" value="MoCoBD_1"/>
    <property type="match status" value="1"/>
</dbReference>
<gene>
    <name evidence="5" type="ORF">RM553_07485</name>
</gene>
<accession>A0ABU3C8M7</accession>
<evidence type="ECO:0000313" key="5">
    <source>
        <dbReference type="EMBL" id="MDT0642674.1"/>
    </source>
</evidence>
<evidence type="ECO:0000256" key="1">
    <source>
        <dbReference type="ARBA" id="ARBA00022505"/>
    </source>
</evidence>
<name>A0ABU3C8M7_9FLAO</name>
<dbReference type="InterPro" id="IPR046867">
    <property type="entry name" value="AldOxase/xan_DH_MoCoBD2"/>
</dbReference>
<dbReference type="InterPro" id="IPR036856">
    <property type="entry name" value="Ald_Oxase/Xan_DH_a/b_sf"/>
</dbReference>
<keyword evidence="2" id="KW-0560">Oxidoreductase</keyword>
<dbReference type="EMBL" id="JAVRHQ010000006">
    <property type="protein sequence ID" value="MDT0642674.1"/>
    <property type="molecule type" value="Genomic_DNA"/>
</dbReference>
<dbReference type="SMART" id="SM01008">
    <property type="entry name" value="Ald_Xan_dh_C"/>
    <property type="match status" value="1"/>
</dbReference>
<reference evidence="5 6" key="1">
    <citation type="submission" date="2023-09" db="EMBL/GenBank/DDBJ databases">
        <authorList>
            <person name="Rey-Velasco X."/>
        </authorList>
    </citation>
    <scope>NUCLEOTIDE SEQUENCE [LARGE SCALE GENOMIC DNA]</scope>
    <source>
        <strain evidence="5 6">F363</strain>
    </source>
</reference>
<dbReference type="InterPro" id="IPR008274">
    <property type="entry name" value="AldOxase/xan_DH_MoCoBD1"/>
</dbReference>
<keyword evidence="1" id="KW-0500">Molybdenum</keyword>
<dbReference type="RefSeq" id="WP_311534300.1">
    <property type="nucleotide sequence ID" value="NZ_JAVRHQ010000006.1"/>
</dbReference>
<dbReference type="InterPro" id="IPR037165">
    <property type="entry name" value="AldOxase/xan_DH_Mopterin-bd_sf"/>
</dbReference>
<protein>
    <submittedName>
        <fullName evidence="5">Xanthine dehydrogenase family protein molybdopterin-binding subunit</fullName>
    </submittedName>
</protein>
<comment type="caution">
    <text evidence="5">The sequence shown here is derived from an EMBL/GenBank/DDBJ whole genome shotgun (WGS) entry which is preliminary data.</text>
</comment>